<name>A0AAU9UB99_EUPED</name>
<sequence length="108" mass="12368">METPILRTGYLMIGSVNDIIHRLSKNRELPQLLPCDLFYTERQESLEKVRHQVPSKFVPYSSSALVSGIMQSWLKPDGVLKQKQPPLPFFSVFRKLTTAPGNIRQSKL</sequence>
<proteinExistence type="predicted"/>
<organism evidence="1 2">
    <name type="scientific">Euphydryas editha</name>
    <name type="common">Edith's checkerspot</name>
    <dbReference type="NCBI Taxonomy" id="104508"/>
    <lineage>
        <taxon>Eukaryota</taxon>
        <taxon>Metazoa</taxon>
        <taxon>Ecdysozoa</taxon>
        <taxon>Arthropoda</taxon>
        <taxon>Hexapoda</taxon>
        <taxon>Insecta</taxon>
        <taxon>Pterygota</taxon>
        <taxon>Neoptera</taxon>
        <taxon>Endopterygota</taxon>
        <taxon>Lepidoptera</taxon>
        <taxon>Glossata</taxon>
        <taxon>Ditrysia</taxon>
        <taxon>Papilionoidea</taxon>
        <taxon>Nymphalidae</taxon>
        <taxon>Nymphalinae</taxon>
        <taxon>Euphydryas</taxon>
    </lineage>
</organism>
<evidence type="ECO:0000313" key="2">
    <source>
        <dbReference type="Proteomes" id="UP001153954"/>
    </source>
</evidence>
<protein>
    <submittedName>
        <fullName evidence="1">Uncharacterized protein</fullName>
    </submittedName>
</protein>
<evidence type="ECO:0000313" key="1">
    <source>
        <dbReference type="EMBL" id="CAH2095107.1"/>
    </source>
</evidence>
<keyword evidence="2" id="KW-1185">Reference proteome</keyword>
<accession>A0AAU9UB99</accession>
<dbReference type="EMBL" id="CAKOGL010000015">
    <property type="protein sequence ID" value="CAH2095107.1"/>
    <property type="molecule type" value="Genomic_DNA"/>
</dbReference>
<gene>
    <name evidence="1" type="ORF">EEDITHA_LOCUS10597</name>
</gene>
<dbReference type="Proteomes" id="UP001153954">
    <property type="component" value="Unassembled WGS sequence"/>
</dbReference>
<reference evidence="1" key="1">
    <citation type="submission" date="2022-03" db="EMBL/GenBank/DDBJ databases">
        <authorList>
            <person name="Tunstrom K."/>
        </authorList>
    </citation>
    <scope>NUCLEOTIDE SEQUENCE</scope>
</reference>
<comment type="caution">
    <text evidence="1">The sequence shown here is derived from an EMBL/GenBank/DDBJ whole genome shotgun (WGS) entry which is preliminary data.</text>
</comment>
<dbReference type="AlphaFoldDB" id="A0AAU9UB99"/>